<evidence type="ECO:0000259" key="9">
    <source>
        <dbReference type="Pfam" id="PF01266"/>
    </source>
</evidence>
<comment type="cofactor">
    <cofactor evidence="1">
        <name>FAD</name>
        <dbReference type="ChEBI" id="CHEBI:57692"/>
    </cofactor>
</comment>
<evidence type="ECO:0000256" key="1">
    <source>
        <dbReference type="ARBA" id="ARBA00001974"/>
    </source>
</evidence>
<dbReference type="AlphaFoldDB" id="A0A1E3QSF9"/>
<dbReference type="PANTHER" id="PTHR43104">
    <property type="entry name" value="L-2-HYDROXYGLUTARATE DEHYDROGENASE, MITOCHONDRIAL"/>
    <property type="match status" value="1"/>
</dbReference>
<comment type="similarity">
    <text evidence="6">Belongs to the L2HGDH family.</text>
</comment>
<keyword evidence="2" id="KW-0285">Flavoprotein</keyword>
<dbReference type="InterPro" id="IPR036188">
    <property type="entry name" value="FAD/NAD-bd_sf"/>
</dbReference>
<name>A0A1E3QSF9_9ASCO</name>
<dbReference type="InterPro" id="IPR006076">
    <property type="entry name" value="FAD-dep_OxRdtase"/>
</dbReference>
<evidence type="ECO:0000313" key="10">
    <source>
        <dbReference type="EMBL" id="ODQ80646.1"/>
    </source>
</evidence>
<keyword evidence="3" id="KW-0274">FAD</keyword>
<reference evidence="11" key="1">
    <citation type="submission" date="2016-05" db="EMBL/GenBank/DDBJ databases">
        <title>Comparative genomics of biotechnologically important yeasts.</title>
        <authorList>
            <consortium name="DOE Joint Genome Institute"/>
            <person name="Riley R."/>
            <person name="Haridas S."/>
            <person name="Wolfe K.H."/>
            <person name="Lopes M.R."/>
            <person name="Hittinger C.T."/>
            <person name="Goker M."/>
            <person name="Salamov A."/>
            <person name="Wisecaver J."/>
            <person name="Long T.M."/>
            <person name="Aerts A.L."/>
            <person name="Barry K."/>
            <person name="Choi C."/>
            <person name="Clum A."/>
            <person name="Coughlan A.Y."/>
            <person name="Deshpande S."/>
            <person name="Douglass A.P."/>
            <person name="Hanson S.J."/>
            <person name="Klenk H.-P."/>
            <person name="Labutti K."/>
            <person name="Lapidus A."/>
            <person name="Lindquist E."/>
            <person name="Lipzen A."/>
            <person name="Meier-Kolthoff J.P."/>
            <person name="Ohm R.A."/>
            <person name="Otillar R.P."/>
            <person name="Pangilinan J."/>
            <person name="Peng Y."/>
            <person name="Rokas A."/>
            <person name="Rosa C.A."/>
            <person name="Scheuner C."/>
            <person name="Sibirny A.A."/>
            <person name="Slot J.C."/>
            <person name="Stielow J.B."/>
            <person name="Sun H."/>
            <person name="Kurtzman C.P."/>
            <person name="Blackwell M."/>
            <person name="Grigoriev I.V."/>
            <person name="Jeffries T.W."/>
        </authorList>
    </citation>
    <scope>NUCLEOTIDE SEQUENCE [LARGE SCALE GENOMIC DNA]</scope>
    <source>
        <strain evidence="11">NRRL Y-12698</strain>
    </source>
</reference>
<dbReference type="STRING" id="984486.A0A1E3QSF9"/>
<evidence type="ECO:0000256" key="8">
    <source>
        <dbReference type="ARBA" id="ARBA00041137"/>
    </source>
</evidence>
<evidence type="ECO:0000256" key="5">
    <source>
        <dbReference type="ARBA" id="ARBA00036066"/>
    </source>
</evidence>
<feature type="domain" description="FAD dependent oxidoreductase" evidence="9">
    <location>
        <begin position="26"/>
        <end position="385"/>
    </location>
</feature>
<dbReference type="SUPFAM" id="SSF51905">
    <property type="entry name" value="FAD/NAD(P)-binding domain"/>
    <property type="match status" value="1"/>
</dbReference>
<dbReference type="PANTHER" id="PTHR43104:SF4">
    <property type="entry name" value="L-2-HYDROXYGLUTARATE DEHYDROGENASE, MITOCHONDRIAL"/>
    <property type="match status" value="1"/>
</dbReference>
<dbReference type="EC" id="1.1.99.2" evidence="7"/>
<dbReference type="Gene3D" id="3.50.50.60">
    <property type="entry name" value="FAD/NAD(P)-binding domain"/>
    <property type="match status" value="1"/>
</dbReference>
<comment type="catalytic activity">
    <reaction evidence="5">
        <text>(S)-2-hydroxyglutarate + A = 2-oxoglutarate + AH2</text>
        <dbReference type="Rhea" id="RHEA:21252"/>
        <dbReference type="ChEBI" id="CHEBI:13193"/>
        <dbReference type="ChEBI" id="CHEBI:16782"/>
        <dbReference type="ChEBI" id="CHEBI:16810"/>
        <dbReference type="ChEBI" id="CHEBI:17499"/>
        <dbReference type="EC" id="1.1.99.2"/>
    </reaction>
</comment>
<keyword evidence="11" id="KW-1185">Reference proteome</keyword>
<evidence type="ECO:0000256" key="3">
    <source>
        <dbReference type="ARBA" id="ARBA00022827"/>
    </source>
</evidence>
<dbReference type="EMBL" id="KV454429">
    <property type="protein sequence ID" value="ODQ80646.1"/>
    <property type="molecule type" value="Genomic_DNA"/>
</dbReference>
<evidence type="ECO:0000256" key="6">
    <source>
        <dbReference type="ARBA" id="ARBA00037941"/>
    </source>
</evidence>
<dbReference type="RefSeq" id="XP_018985974.1">
    <property type="nucleotide sequence ID" value="XM_019130409.1"/>
</dbReference>
<accession>A0A1E3QSF9</accession>
<gene>
    <name evidence="10" type="ORF">BABINDRAFT_166249</name>
</gene>
<proteinExistence type="inferred from homology"/>
<evidence type="ECO:0000313" key="11">
    <source>
        <dbReference type="Proteomes" id="UP000094336"/>
    </source>
</evidence>
<evidence type="ECO:0000256" key="4">
    <source>
        <dbReference type="ARBA" id="ARBA00023002"/>
    </source>
</evidence>
<dbReference type="OrthoDB" id="498204at2759"/>
<keyword evidence="4" id="KW-0560">Oxidoreductase</keyword>
<evidence type="ECO:0000256" key="2">
    <source>
        <dbReference type="ARBA" id="ARBA00022630"/>
    </source>
</evidence>
<dbReference type="Pfam" id="PF01266">
    <property type="entry name" value="DAO"/>
    <property type="match status" value="1"/>
</dbReference>
<dbReference type="Proteomes" id="UP000094336">
    <property type="component" value="Unassembled WGS sequence"/>
</dbReference>
<dbReference type="GeneID" id="30148262"/>
<dbReference type="Gene3D" id="3.30.9.10">
    <property type="entry name" value="D-Amino Acid Oxidase, subunit A, domain 2"/>
    <property type="match status" value="1"/>
</dbReference>
<organism evidence="10 11">
    <name type="scientific">Babjeviella inositovora NRRL Y-12698</name>
    <dbReference type="NCBI Taxonomy" id="984486"/>
    <lineage>
        <taxon>Eukaryota</taxon>
        <taxon>Fungi</taxon>
        <taxon>Dikarya</taxon>
        <taxon>Ascomycota</taxon>
        <taxon>Saccharomycotina</taxon>
        <taxon>Pichiomycetes</taxon>
        <taxon>Serinales incertae sedis</taxon>
        <taxon>Babjeviella</taxon>
    </lineage>
</organism>
<dbReference type="GO" id="GO:0047545">
    <property type="term" value="F:(S)-2-hydroxyglutarate dehydrogenase activity"/>
    <property type="evidence" value="ECO:0007669"/>
    <property type="project" value="UniProtKB-EC"/>
</dbReference>
<evidence type="ECO:0000256" key="7">
    <source>
        <dbReference type="ARBA" id="ARBA00038878"/>
    </source>
</evidence>
<protein>
    <recommendedName>
        <fullName evidence="8">L-2-hydroxyglutarate dehydrogenase, mitochondrial</fullName>
        <ecNumber evidence="7">1.1.99.2</ecNumber>
    </recommendedName>
</protein>
<sequence>MISPGIRSFSRCFSVGAVSHADYSHVVIGGGVVGLAIAAELSKVSSNKVILLEKHLSLGQETTSRNSEVIHAGLYYPPNSLKAKFCIEGKALLYSDAAKAGVEMRQCGKWIVAQTEQETEYLTKMHEIATKILGVPVQMISASEAQTLEPEIKVGQAVLSSPTTGIISAHSFMDYLESIFQTNNGEIAIGSQVTGLTKNGETFTVVVSDISGEEVEIETENVVNSAGLYASDISNMLLERKVNSFYAKGNYFSFSRPGTKVGRLIYPCPTKNVASLGTHLTIDLGGQIKFGPDIEWVDSASDFEVSLKNLDAAYHAIKRYFPAVTKESLTPSYSGIRPKLTDQYETAFQDFVIQEEEGFKGFVNCLGIESPGLTSAMGIAKYVREIYHSK</sequence>